<dbReference type="STRING" id="441119.SAMN04488047_107185"/>
<dbReference type="GO" id="GO:0042732">
    <property type="term" value="P:D-xylose metabolic process"/>
    <property type="evidence" value="ECO:0007669"/>
    <property type="project" value="InterPro"/>
</dbReference>
<dbReference type="Pfam" id="PF01370">
    <property type="entry name" value="Epimerase"/>
    <property type="match status" value="1"/>
</dbReference>
<organism evidence="15 16">
    <name type="scientific">Tranquillimonas alkanivorans</name>
    <dbReference type="NCBI Taxonomy" id="441119"/>
    <lineage>
        <taxon>Bacteria</taxon>
        <taxon>Pseudomonadati</taxon>
        <taxon>Pseudomonadota</taxon>
        <taxon>Alphaproteobacteria</taxon>
        <taxon>Rhodobacterales</taxon>
        <taxon>Roseobacteraceae</taxon>
        <taxon>Tranquillimonas</taxon>
    </lineage>
</organism>
<evidence type="ECO:0000256" key="5">
    <source>
        <dbReference type="ARBA" id="ARBA00022968"/>
    </source>
</evidence>
<keyword evidence="6" id="KW-1133">Transmembrane helix</keyword>
<comment type="cofactor">
    <cofactor evidence="1">
        <name>NAD(+)</name>
        <dbReference type="ChEBI" id="CHEBI:57540"/>
    </cofactor>
</comment>
<evidence type="ECO:0000313" key="16">
    <source>
        <dbReference type="Proteomes" id="UP000199356"/>
    </source>
</evidence>
<evidence type="ECO:0000256" key="2">
    <source>
        <dbReference type="ARBA" id="ARBA00004323"/>
    </source>
</evidence>
<accession>A0A1I5QZ97</accession>
<evidence type="ECO:0000256" key="4">
    <source>
        <dbReference type="ARBA" id="ARBA00022793"/>
    </source>
</evidence>
<evidence type="ECO:0000256" key="8">
    <source>
        <dbReference type="ARBA" id="ARBA00023034"/>
    </source>
</evidence>
<dbReference type="EMBL" id="FOXA01000007">
    <property type="protein sequence ID" value="SFP51401.1"/>
    <property type="molecule type" value="Genomic_DNA"/>
</dbReference>
<comment type="subcellular location">
    <subcellularLocation>
        <location evidence="2">Golgi apparatus membrane</location>
        <topology evidence="2">Single-pass type II membrane protein</topology>
    </subcellularLocation>
    <subcellularLocation>
        <location evidence="12">Golgi apparatus</location>
        <location evidence="12">Golgi stack membrane</location>
    </subcellularLocation>
</comment>
<evidence type="ECO:0000313" key="15">
    <source>
        <dbReference type="EMBL" id="SFP51401.1"/>
    </source>
</evidence>
<reference evidence="15 16" key="1">
    <citation type="submission" date="2016-10" db="EMBL/GenBank/DDBJ databases">
        <authorList>
            <person name="de Groot N.N."/>
        </authorList>
    </citation>
    <scope>NUCLEOTIDE SEQUENCE [LARGE SCALE GENOMIC DNA]</scope>
    <source>
        <strain evidence="15 16">DSM 19547</strain>
    </source>
</reference>
<dbReference type="SUPFAM" id="SSF51735">
    <property type="entry name" value="NAD(P)-binding Rossmann-fold domains"/>
    <property type="match status" value="1"/>
</dbReference>
<keyword evidence="3" id="KW-0812">Transmembrane</keyword>
<dbReference type="InterPro" id="IPR044516">
    <property type="entry name" value="UXS-like"/>
</dbReference>
<dbReference type="GO" id="GO:0005737">
    <property type="term" value="C:cytoplasm"/>
    <property type="evidence" value="ECO:0007669"/>
    <property type="project" value="TreeGrafter"/>
</dbReference>
<keyword evidence="10" id="KW-0325">Glycoprotein</keyword>
<evidence type="ECO:0000256" key="1">
    <source>
        <dbReference type="ARBA" id="ARBA00001911"/>
    </source>
</evidence>
<keyword evidence="9" id="KW-0472">Membrane</keyword>
<evidence type="ECO:0000256" key="13">
    <source>
        <dbReference type="SAM" id="MobiDB-lite"/>
    </source>
</evidence>
<dbReference type="GO" id="GO:0048040">
    <property type="term" value="F:UDP-glucuronate decarboxylase activity"/>
    <property type="evidence" value="ECO:0007669"/>
    <property type="project" value="TreeGrafter"/>
</dbReference>
<keyword evidence="7" id="KW-0520">NAD</keyword>
<keyword evidence="11" id="KW-0456">Lyase</keyword>
<evidence type="ECO:0000256" key="9">
    <source>
        <dbReference type="ARBA" id="ARBA00023136"/>
    </source>
</evidence>
<keyword evidence="5" id="KW-0735">Signal-anchor</keyword>
<gene>
    <name evidence="15" type="ORF">SAMN04488047_107185</name>
</gene>
<dbReference type="InterPro" id="IPR036291">
    <property type="entry name" value="NAD(P)-bd_dom_sf"/>
</dbReference>
<dbReference type="PANTHER" id="PTHR43078:SF6">
    <property type="entry name" value="UDP-GLUCURONIC ACID DECARBOXYLASE 1"/>
    <property type="match status" value="1"/>
</dbReference>
<evidence type="ECO:0000259" key="14">
    <source>
        <dbReference type="Pfam" id="PF01370"/>
    </source>
</evidence>
<evidence type="ECO:0000256" key="12">
    <source>
        <dbReference type="ARBA" id="ARBA00037859"/>
    </source>
</evidence>
<feature type="region of interest" description="Disordered" evidence="13">
    <location>
        <begin position="324"/>
        <end position="343"/>
    </location>
</feature>
<dbReference type="AlphaFoldDB" id="A0A1I5QZ97"/>
<dbReference type="Gene3D" id="3.40.50.720">
    <property type="entry name" value="NAD(P)-binding Rossmann-like Domain"/>
    <property type="match status" value="1"/>
</dbReference>
<dbReference type="FunFam" id="3.40.50.720:FF:000065">
    <property type="entry name" value="UDP-glucuronic acid decarboxylase 1"/>
    <property type="match status" value="1"/>
</dbReference>
<evidence type="ECO:0000256" key="6">
    <source>
        <dbReference type="ARBA" id="ARBA00022989"/>
    </source>
</evidence>
<dbReference type="PANTHER" id="PTHR43078">
    <property type="entry name" value="UDP-GLUCURONIC ACID DECARBOXYLASE-RELATED"/>
    <property type="match status" value="1"/>
</dbReference>
<evidence type="ECO:0000256" key="11">
    <source>
        <dbReference type="ARBA" id="ARBA00023239"/>
    </source>
</evidence>
<evidence type="ECO:0000256" key="7">
    <source>
        <dbReference type="ARBA" id="ARBA00023027"/>
    </source>
</evidence>
<sequence length="343" mass="37206">MNMIRPNDSGPRTIVVAGGAGFVGSHLCENLLQQGHRVICVDSFLTGTEANVEPLSNFAGFRLIRQDVAEPLDPGEPVDEIYNLASPASPPHYQADPVHTMMTNVVGTARLLDLASAHEARFLQASTSEIYGDPEQHPQREDYLGHVNCTGTRACYDEGKRAAEALCYDYARTRGLDVRVARIFNTYGPRMRPDDGRIVSNMIVQALAGEPLTVYGTGKQTRSFCFVSDLVDGLMALMNVSAAPDAPVNLGNPQEFSIAELASQVRDLIPSGSQIVHRPLPEDDPKRRRPDISRAKELLGWSPKVSLDRGLPETASWFALHLGHGPIPQTNRTSGARAAGATA</sequence>
<keyword evidence="16" id="KW-1185">Reference proteome</keyword>
<dbReference type="Proteomes" id="UP000199356">
    <property type="component" value="Unassembled WGS sequence"/>
</dbReference>
<evidence type="ECO:0000256" key="10">
    <source>
        <dbReference type="ARBA" id="ARBA00023180"/>
    </source>
</evidence>
<feature type="domain" description="NAD-dependent epimerase/dehydratase" evidence="14">
    <location>
        <begin position="14"/>
        <end position="250"/>
    </location>
</feature>
<proteinExistence type="predicted"/>
<evidence type="ECO:0000256" key="3">
    <source>
        <dbReference type="ARBA" id="ARBA00022692"/>
    </source>
</evidence>
<keyword evidence="4" id="KW-0210">Decarboxylase</keyword>
<name>A0A1I5QZ97_9RHOB</name>
<dbReference type="InterPro" id="IPR001509">
    <property type="entry name" value="Epimerase_deHydtase"/>
</dbReference>
<feature type="compositionally biased region" description="Low complexity" evidence="13">
    <location>
        <begin position="332"/>
        <end position="343"/>
    </location>
</feature>
<protein>
    <submittedName>
        <fullName evidence="15">UDP-glucuronate decarboxylase</fullName>
    </submittedName>
</protein>
<dbReference type="CDD" id="cd05230">
    <property type="entry name" value="UGD_SDR_e"/>
    <property type="match status" value="1"/>
</dbReference>
<dbReference type="GO" id="GO:0070403">
    <property type="term" value="F:NAD+ binding"/>
    <property type="evidence" value="ECO:0007669"/>
    <property type="project" value="InterPro"/>
</dbReference>
<keyword evidence="8" id="KW-0333">Golgi apparatus</keyword>